<evidence type="ECO:0000259" key="3">
    <source>
        <dbReference type="Pfam" id="PF16861"/>
    </source>
</evidence>
<reference evidence="4 5" key="1">
    <citation type="submission" date="2018-07" db="EMBL/GenBank/DDBJ databases">
        <title>Genomic Encyclopedia of Type Strains, Phase IV (KMG-IV): sequencing the most valuable type-strain genomes for metagenomic binning, comparative biology and taxonomic classification.</title>
        <authorList>
            <person name="Goeker M."/>
        </authorList>
    </citation>
    <scope>NUCLEOTIDE SEQUENCE [LARGE SCALE GENOMIC DNA]</scope>
    <source>
        <strain evidence="4 5">DSM 21352</strain>
    </source>
</reference>
<sequence>MKILSYNPGHDGAFAYVENGRLVFSIEAEKGSKYRHSPLSVPDVFDVLSELQGVPDVLCKGGWWPGDSSREQDVVAGYRGSHHDQVVVTQRQLLGKSVHFFSSSHERSHLLCAFAMSELPKGAPCYALLWEGVIGAFYEIDANFNITKIGDVMPEPGHRYAMLYALADPTFDKSTAEFSRLSDAGKLMALASFSRRSQATHEEEKITNFLLQDCQHLKPQQCEVLKELRHYNVGLDDPQFRDFAGIFSDRLFERFYRFATERLRRGMPLLIAGGCGLNCDWNTKWTQTGFFSDVFVPPVANDSGSAIGTAVDAQLHFTGNPKLAWNVYSGLDFVLDEAVDPAHFDELEPSFLSVAMMLAAGLILGWANGRYEIGPRALGNRSILAAPFEASTRERLNVIKQREQFRPIAPVCLEEDAAKWFGCDHPSPYMLYTHRACTDALAAVTHVNMTARIQTVSALSNRALFELLSAFKTLTGYGVLCNTSLNFKTKGFINTTSDLSAYTLAHQLDGFVVEGRIYMSKSSKKYQQYLHDGKQPVVKRF</sequence>
<dbReference type="OrthoDB" id="9780777at2"/>
<dbReference type="EMBL" id="QQAV01000005">
    <property type="protein sequence ID" value="RDI24145.1"/>
    <property type="molecule type" value="Genomic_DNA"/>
</dbReference>
<keyword evidence="5" id="KW-1185">Reference proteome</keyword>
<dbReference type="Gene3D" id="3.30.420.40">
    <property type="match status" value="1"/>
</dbReference>
<evidence type="ECO:0000313" key="4">
    <source>
        <dbReference type="EMBL" id="RDI24145.1"/>
    </source>
</evidence>
<dbReference type="InterPro" id="IPR051338">
    <property type="entry name" value="NodU/CmcH_Carbamoyltrnsfr"/>
</dbReference>
<name>A0A370FDL7_9BURK</name>
<evidence type="ECO:0000313" key="5">
    <source>
        <dbReference type="Proteomes" id="UP000255265"/>
    </source>
</evidence>
<dbReference type="AlphaFoldDB" id="A0A370FDL7"/>
<proteinExistence type="inferred from homology"/>
<feature type="domain" description="Carbamoyltransferase" evidence="2">
    <location>
        <begin position="101"/>
        <end position="311"/>
    </location>
</feature>
<feature type="domain" description="Carbamoyltransferase C-terminal" evidence="3">
    <location>
        <begin position="355"/>
        <end position="517"/>
    </location>
</feature>
<keyword evidence="4" id="KW-0808">Transferase</keyword>
<dbReference type="Gene3D" id="3.90.870.20">
    <property type="entry name" value="Carbamoyltransferase, C-terminal domain"/>
    <property type="match status" value="1"/>
</dbReference>
<dbReference type="PANTHER" id="PTHR34847:SF1">
    <property type="entry name" value="NODULATION PROTEIN U"/>
    <property type="match status" value="1"/>
</dbReference>
<accession>A0A370FDL7</accession>
<dbReference type="InterPro" id="IPR031730">
    <property type="entry name" value="Carbam_trans_C"/>
</dbReference>
<gene>
    <name evidence="4" type="ORF">DFR41_10560</name>
</gene>
<dbReference type="RefSeq" id="WP_114803173.1">
    <property type="nucleotide sequence ID" value="NZ_QQAV01000005.1"/>
</dbReference>
<dbReference type="InterPro" id="IPR038152">
    <property type="entry name" value="Carbam_trans_C_sf"/>
</dbReference>
<comment type="caution">
    <text evidence="4">The sequence shown here is derived from an EMBL/GenBank/DDBJ whole genome shotgun (WGS) entry which is preliminary data.</text>
</comment>
<dbReference type="Proteomes" id="UP000255265">
    <property type="component" value="Unassembled WGS sequence"/>
</dbReference>
<comment type="similarity">
    <text evidence="1">Belongs to the NodU/CmcH family.</text>
</comment>
<evidence type="ECO:0000259" key="2">
    <source>
        <dbReference type="Pfam" id="PF02543"/>
    </source>
</evidence>
<dbReference type="Pfam" id="PF02543">
    <property type="entry name" value="Carbam_trans_N"/>
    <property type="match status" value="1"/>
</dbReference>
<dbReference type="CDD" id="cd24102">
    <property type="entry name" value="ASKHA_NBD_CmcH_N"/>
    <property type="match status" value="1"/>
</dbReference>
<dbReference type="Pfam" id="PF16861">
    <property type="entry name" value="Carbam_trans_C"/>
    <property type="match status" value="1"/>
</dbReference>
<protein>
    <submittedName>
        <fullName evidence="4">Hydroxymethyl cephem carbamoyltransferase</fullName>
    </submittedName>
</protein>
<dbReference type="GO" id="GO:0016740">
    <property type="term" value="F:transferase activity"/>
    <property type="evidence" value="ECO:0007669"/>
    <property type="project" value="UniProtKB-KW"/>
</dbReference>
<organism evidence="4 5">
    <name type="scientific">Pseudacidovorax intermedius</name>
    <dbReference type="NCBI Taxonomy" id="433924"/>
    <lineage>
        <taxon>Bacteria</taxon>
        <taxon>Pseudomonadati</taxon>
        <taxon>Pseudomonadota</taxon>
        <taxon>Betaproteobacteria</taxon>
        <taxon>Burkholderiales</taxon>
        <taxon>Comamonadaceae</taxon>
        <taxon>Pseudacidovorax</taxon>
    </lineage>
</organism>
<dbReference type="InterPro" id="IPR003696">
    <property type="entry name" value="Carbtransf_dom"/>
</dbReference>
<evidence type="ECO:0000256" key="1">
    <source>
        <dbReference type="ARBA" id="ARBA00006129"/>
    </source>
</evidence>
<dbReference type="PANTHER" id="PTHR34847">
    <property type="entry name" value="NODULATION PROTEIN U"/>
    <property type="match status" value="1"/>
</dbReference>